<dbReference type="PANTHER" id="PTHR13217:SF11">
    <property type="entry name" value="PLECKSTRIN HOMOLOGY DOMAIN-CONTAINING FAMILY G MEMBER 5"/>
    <property type="match status" value="1"/>
</dbReference>
<organism evidence="4 5">
    <name type="scientific">Artemia franciscana</name>
    <name type="common">Brine shrimp</name>
    <name type="synonym">Artemia sanfranciscana</name>
    <dbReference type="NCBI Taxonomy" id="6661"/>
    <lineage>
        <taxon>Eukaryota</taxon>
        <taxon>Metazoa</taxon>
        <taxon>Ecdysozoa</taxon>
        <taxon>Arthropoda</taxon>
        <taxon>Crustacea</taxon>
        <taxon>Branchiopoda</taxon>
        <taxon>Anostraca</taxon>
        <taxon>Artemiidae</taxon>
        <taxon>Artemia</taxon>
    </lineage>
</organism>
<dbReference type="InterPro" id="IPR003116">
    <property type="entry name" value="RBD_dom"/>
</dbReference>
<dbReference type="CDD" id="cd00160">
    <property type="entry name" value="RhoGEF"/>
    <property type="match status" value="1"/>
</dbReference>
<name>A0AA88IHH2_ARTSF</name>
<feature type="compositionally biased region" description="Polar residues" evidence="1">
    <location>
        <begin position="318"/>
        <end position="327"/>
    </location>
</feature>
<feature type="domain" description="DH" evidence="2">
    <location>
        <begin position="450"/>
        <end position="642"/>
    </location>
</feature>
<dbReference type="Pfam" id="PF02196">
    <property type="entry name" value="RBD"/>
    <property type="match status" value="1"/>
</dbReference>
<dbReference type="GO" id="GO:0007266">
    <property type="term" value="P:Rho protein signal transduction"/>
    <property type="evidence" value="ECO:0007669"/>
    <property type="project" value="TreeGrafter"/>
</dbReference>
<keyword evidence="5" id="KW-1185">Reference proteome</keyword>
<gene>
    <name evidence="4" type="ORF">QYM36_002459</name>
</gene>
<dbReference type="CDD" id="cd17068">
    <property type="entry name" value="RBD_PLEKHG5"/>
    <property type="match status" value="1"/>
</dbReference>
<feature type="region of interest" description="Disordered" evidence="1">
    <location>
        <begin position="172"/>
        <end position="197"/>
    </location>
</feature>
<dbReference type="InterPro" id="IPR035899">
    <property type="entry name" value="DBL_dom_sf"/>
</dbReference>
<dbReference type="PROSITE" id="PS50010">
    <property type="entry name" value="DH_2"/>
    <property type="match status" value="1"/>
</dbReference>
<proteinExistence type="predicted"/>
<feature type="compositionally biased region" description="Polar residues" evidence="1">
    <location>
        <begin position="891"/>
        <end position="913"/>
    </location>
</feature>
<evidence type="ECO:0000259" key="3">
    <source>
        <dbReference type="PROSITE" id="PS50898"/>
    </source>
</evidence>
<dbReference type="SMART" id="SM00325">
    <property type="entry name" value="RhoGEF"/>
    <property type="match status" value="1"/>
</dbReference>
<dbReference type="SUPFAM" id="SSF48065">
    <property type="entry name" value="DBL homology domain (DH-domain)"/>
    <property type="match status" value="1"/>
</dbReference>
<comment type="caution">
    <text evidence="4">The sequence shown here is derived from an EMBL/GenBank/DDBJ whole genome shotgun (WGS) entry which is preliminary data.</text>
</comment>
<dbReference type="Gene3D" id="2.30.29.30">
    <property type="entry name" value="Pleckstrin-homology domain (PH domain)/Phosphotyrosine-binding domain (PTB)"/>
    <property type="match status" value="1"/>
</dbReference>
<feature type="region of interest" description="Disordered" evidence="1">
    <location>
        <begin position="306"/>
        <end position="343"/>
    </location>
</feature>
<sequence>MDDLDKRIRDNDDDFLEIDPYIVEKKERVRSRSVCEPSRIRPEILARIKTEGNTLRSHRGNKMGSDTETLQRTPSSDISFPEDKSGPCLTSFSTEDLVFDNPIASTVSLPSLTLRLQQESCEDIQIESTSSTKNERRPVKLKRRKAYYRGKREGRSKSLTHIDALDQAMQVRRDDSVDSSRSECDAPSISRLGVPSPSGPFIGGFPGSGSSVDAFSRRRRLSNAFKVHSSEFFSVSFECGEEPGSEEIVAAIKGTTLRDALASLCERRGLEIGNVSVFLDSSKTPLALNTTETFWLGGKHIRIKSKEKASHKDVKPTASHTLSSKKPSYSHRGSRKSSRAISNAASIEDPLDPGIFPYINPLLSSSPGGSYDGSLKSTRSLKQLNKWSGLFSSTSKETKMDVLVEQLNEYARNGIPKVFTDDLNETKFELEDDWRKIVDNWSSLTERLQQQQNAVWELVTTEATYIKTLRVISDLFLACLKSLHMCTILNEVESDQLFSNINEIADAHIDFWANYILPMVENARLHRSPLNPIAMQEGINKFDEIFHPYTRYCLEQSQCQTYCREKDQDNELFKAYLAWCETQRDCGRLRLTDLLVKPMQRLTKYPLLLKAILKKTDSDDQKIALADMIRHVENFVTHVNAAMRQQQEQERLSGIVARIESYDVVESKEEEIDRFLKQYSTLDLTRPMPNCAEYMRRNLIAEADLKLKDPNSSKIDVHIILFTDILLVCKALNKKAERMKVIRPPLFIDRLLMTEISRDPTAIGFVYLNELSVAVNAFTFHCPDQKQTKVWMDNIKKAQEQYADAKTMFEPYIADYEEDDYDYNSAQLIISRSPRGSSRGSRGSSLIHSHSGSMEQEGLPRLPSFEAAENQKFSSSSSEEVSSGLHDQSARRTTLSPRNSRKQLLTSRPSSNTLTVQVPHVTVVPSGQSLPNLLSFNVPIPQQTLSPHIRPAITNRGVSYPPPSPKGLVRTSPVPQSRNPPLVKTRHIGGSVTEDGHLVEAVNPDVAVSCKATVLRLPPSGVETLPGDLIEEVGLSEEDLSLAKSMPGASAFAKRLIRNGEGRRYHTASAVEDLKRQDCKDASIQKRFSLNYGQHIGSNQQTTLTPSSSGLADSMISFSSSGVSSSASLHFSVNSEGEDCFDSISNLSQGCQKPNEGTNWNCKYGKLLSPSFASRPFSNPPQFSSTPSPSPKNLEQPSKSQDTINQPESQYRLEVAEISEGISSVQITVSGTDQKAKDDLLRLKDLILSDCSVEASEV</sequence>
<dbReference type="GO" id="GO:0030139">
    <property type="term" value="C:endocytic vesicle"/>
    <property type="evidence" value="ECO:0007669"/>
    <property type="project" value="TreeGrafter"/>
</dbReference>
<dbReference type="GO" id="GO:0005886">
    <property type="term" value="C:plasma membrane"/>
    <property type="evidence" value="ECO:0007669"/>
    <property type="project" value="TreeGrafter"/>
</dbReference>
<feature type="compositionally biased region" description="Polar residues" evidence="1">
    <location>
        <begin position="64"/>
        <end position="78"/>
    </location>
</feature>
<feature type="domain" description="RBD" evidence="3">
    <location>
        <begin position="235"/>
        <end position="306"/>
    </location>
</feature>
<feature type="compositionally biased region" description="Basic and acidic residues" evidence="1">
    <location>
        <begin position="306"/>
        <end position="315"/>
    </location>
</feature>
<reference evidence="4" key="1">
    <citation type="submission" date="2023-07" db="EMBL/GenBank/DDBJ databases">
        <title>Chromosome-level genome assembly of Artemia franciscana.</title>
        <authorList>
            <person name="Jo E."/>
        </authorList>
    </citation>
    <scope>NUCLEOTIDE SEQUENCE</scope>
    <source>
        <tissue evidence="4">Whole body</tissue>
    </source>
</reference>
<dbReference type="PROSITE" id="PS50898">
    <property type="entry name" value="RBD"/>
    <property type="match status" value="1"/>
</dbReference>
<feature type="compositionally biased region" description="Basic residues" evidence="1">
    <location>
        <begin position="328"/>
        <end position="338"/>
    </location>
</feature>
<dbReference type="Pfam" id="PF00621">
    <property type="entry name" value="RhoGEF"/>
    <property type="match status" value="1"/>
</dbReference>
<feature type="region of interest" description="Disordered" evidence="1">
    <location>
        <begin position="55"/>
        <end position="84"/>
    </location>
</feature>
<evidence type="ECO:0000313" key="4">
    <source>
        <dbReference type="EMBL" id="KAK2724126.1"/>
    </source>
</evidence>
<dbReference type="InterPro" id="IPR000219">
    <property type="entry name" value="DH_dom"/>
</dbReference>
<dbReference type="EMBL" id="JAVRJZ010000004">
    <property type="protein sequence ID" value="KAK2724126.1"/>
    <property type="molecule type" value="Genomic_DNA"/>
</dbReference>
<dbReference type="GO" id="GO:0043542">
    <property type="term" value="P:endothelial cell migration"/>
    <property type="evidence" value="ECO:0007669"/>
    <property type="project" value="TreeGrafter"/>
</dbReference>
<feature type="compositionally biased region" description="Polar residues" evidence="1">
    <location>
        <begin position="1193"/>
        <end position="1209"/>
    </location>
</feature>
<dbReference type="SUPFAM" id="SSF50729">
    <property type="entry name" value="PH domain-like"/>
    <property type="match status" value="1"/>
</dbReference>
<feature type="compositionally biased region" description="Low complexity" evidence="1">
    <location>
        <begin position="874"/>
        <end position="883"/>
    </location>
</feature>
<dbReference type="GO" id="GO:0030424">
    <property type="term" value="C:axon"/>
    <property type="evidence" value="ECO:0007669"/>
    <property type="project" value="TreeGrafter"/>
</dbReference>
<evidence type="ECO:0000256" key="1">
    <source>
        <dbReference type="SAM" id="MobiDB-lite"/>
    </source>
</evidence>
<protein>
    <recommendedName>
        <fullName evidence="6">Pleckstrin homology domain-containing family G member 5</fullName>
    </recommendedName>
</protein>
<dbReference type="AlphaFoldDB" id="A0AA88IHH2"/>
<dbReference type="Proteomes" id="UP001187531">
    <property type="component" value="Unassembled WGS sequence"/>
</dbReference>
<dbReference type="Gene3D" id="3.10.20.90">
    <property type="entry name" value="Phosphatidylinositol 3-kinase Catalytic Subunit, Chain A, domain 1"/>
    <property type="match status" value="1"/>
</dbReference>
<feature type="region of interest" description="Disordered" evidence="1">
    <location>
        <begin position="1176"/>
        <end position="1209"/>
    </location>
</feature>
<dbReference type="Gene3D" id="1.20.900.10">
    <property type="entry name" value="Dbl homology (DH) domain"/>
    <property type="match status" value="1"/>
</dbReference>
<feature type="compositionally biased region" description="Low complexity" evidence="1">
    <location>
        <begin position="832"/>
        <end position="853"/>
    </location>
</feature>
<feature type="region of interest" description="Disordered" evidence="1">
    <location>
        <begin position="832"/>
        <end position="913"/>
    </location>
</feature>
<feature type="region of interest" description="Disordered" evidence="1">
    <location>
        <begin position="964"/>
        <end position="983"/>
    </location>
</feature>
<feature type="compositionally biased region" description="Basic and acidic residues" evidence="1">
    <location>
        <begin position="172"/>
        <end position="184"/>
    </location>
</feature>
<dbReference type="GO" id="GO:0005085">
    <property type="term" value="F:guanyl-nucleotide exchange factor activity"/>
    <property type="evidence" value="ECO:0007669"/>
    <property type="project" value="InterPro"/>
</dbReference>
<accession>A0AA88IHH2</accession>
<dbReference type="InterPro" id="IPR040181">
    <property type="entry name" value="PKHG5/7"/>
</dbReference>
<evidence type="ECO:0008006" key="6">
    <source>
        <dbReference type="Google" id="ProtNLM"/>
    </source>
</evidence>
<feature type="compositionally biased region" description="Low complexity" evidence="1">
    <location>
        <begin position="1176"/>
        <end position="1187"/>
    </location>
</feature>
<dbReference type="CDD" id="cd13244">
    <property type="entry name" value="PH_PLEKHG5_G6"/>
    <property type="match status" value="1"/>
</dbReference>
<evidence type="ECO:0000259" key="2">
    <source>
        <dbReference type="PROSITE" id="PS50010"/>
    </source>
</evidence>
<dbReference type="InterPro" id="IPR011993">
    <property type="entry name" value="PH-like_dom_sf"/>
</dbReference>
<dbReference type="PANTHER" id="PTHR13217">
    <property type="entry name" value="PLECKSTRIN HOMOLOGY DOMAIN-CONTAINING FAMILY G MEMBER 7"/>
    <property type="match status" value="1"/>
</dbReference>
<evidence type="ECO:0000313" key="5">
    <source>
        <dbReference type="Proteomes" id="UP001187531"/>
    </source>
</evidence>